<dbReference type="NCBIfam" id="TIGR00062">
    <property type="entry name" value="L27"/>
    <property type="match status" value="1"/>
</dbReference>
<dbReference type="PANTHER" id="PTHR15893">
    <property type="entry name" value="RIBOSOMAL PROTEIN L27"/>
    <property type="match status" value="1"/>
</dbReference>
<evidence type="ECO:0000256" key="3">
    <source>
        <dbReference type="ARBA" id="ARBA00023274"/>
    </source>
</evidence>
<evidence type="ECO:0000256" key="1">
    <source>
        <dbReference type="ARBA" id="ARBA00010797"/>
    </source>
</evidence>
<sequence length="402" mass="44626">MRKFTFYQSMPKVFPAPLVILMGPTEYPSTIKDTTQIGSLFTLFLHAPIKAFAFISETTQISSEVWAQCLTQMNVVEKTILEVVDNNLNNLGNHFPVSQPSLPLPLLQSPEILQSLKDLVNLAEVASLYNFSSPTLPGRSSVTSSQPLNSVQTPTITTANVEKLESANQNSTKDLFAVPVSNSEKVASTVNLTSDNKENTISAPTESLQNAEALNSNTPSELPKEGVVGQESAVSSNDEKNATKKTGGSSRNGRDSNPKFLGLKKNDGERVSNGNILVRQRGYKWFPGKNVKASKDHSLHAMTTGKVRFHYDLAKQKRYVSVDDGTLSRDLLPSRDEMKKTLSDRVNAEKYLKLKPIAKYRYIRGLITEISKEKQLQKESFKYKTCTNKGFRKFNLVDLTLI</sequence>
<dbReference type="PANTHER" id="PTHR15893:SF0">
    <property type="entry name" value="LARGE RIBOSOMAL SUBUNIT PROTEIN BL27M"/>
    <property type="match status" value="1"/>
</dbReference>
<evidence type="ECO:0000313" key="7">
    <source>
        <dbReference type="Proteomes" id="UP001211065"/>
    </source>
</evidence>
<keyword evidence="7" id="KW-1185">Reference proteome</keyword>
<dbReference type="EMBL" id="JADGJW010000332">
    <property type="protein sequence ID" value="KAJ3219648.1"/>
    <property type="molecule type" value="Genomic_DNA"/>
</dbReference>
<comment type="similarity">
    <text evidence="1">Belongs to the bacterial ribosomal protein bL27 family.</text>
</comment>
<dbReference type="PROSITE" id="PS00831">
    <property type="entry name" value="RIBOSOMAL_L27"/>
    <property type="match status" value="1"/>
</dbReference>
<dbReference type="GO" id="GO:0005762">
    <property type="term" value="C:mitochondrial large ribosomal subunit"/>
    <property type="evidence" value="ECO:0007669"/>
    <property type="project" value="TreeGrafter"/>
</dbReference>
<protein>
    <recommendedName>
        <fullName evidence="4">Large ribosomal subunit protein bL27m</fullName>
    </recommendedName>
</protein>
<dbReference type="InterPro" id="IPR022709">
    <property type="entry name" value="SCAI"/>
</dbReference>
<feature type="region of interest" description="Disordered" evidence="5">
    <location>
        <begin position="189"/>
        <end position="267"/>
    </location>
</feature>
<accession>A0AAD5Y060</accession>
<dbReference type="GO" id="GO:0006412">
    <property type="term" value="P:translation"/>
    <property type="evidence" value="ECO:0007669"/>
    <property type="project" value="InterPro"/>
</dbReference>
<evidence type="ECO:0000256" key="4">
    <source>
        <dbReference type="ARBA" id="ARBA00035267"/>
    </source>
</evidence>
<dbReference type="Pfam" id="PF12070">
    <property type="entry name" value="SCAI"/>
    <property type="match status" value="1"/>
</dbReference>
<keyword evidence="3" id="KW-0687">Ribonucleoprotein</keyword>
<name>A0AAD5Y060_9FUNG</name>
<evidence type="ECO:0000256" key="5">
    <source>
        <dbReference type="SAM" id="MobiDB-lite"/>
    </source>
</evidence>
<proteinExistence type="inferred from homology"/>
<gene>
    <name evidence="6" type="ORF">HK099_004629</name>
</gene>
<dbReference type="SUPFAM" id="SSF110324">
    <property type="entry name" value="Ribosomal L27 protein-like"/>
    <property type="match status" value="1"/>
</dbReference>
<dbReference type="Proteomes" id="UP001211065">
    <property type="component" value="Unassembled WGS sequence"/>
</dbReference>
<organism evidence="6 7">
    <name type="scientific">Clydaea vesicula</name>
    <dbReference type="NCBI Taxonomy" id="447962"/>
    <lineage>
        <taxon>Eukaryota</taxon>
        <taxon>Fungi</taxon>
        <taxon>Fungi incertae sedis</taxon>
        <taxon>Chytridiomycota</taxon>
        <taxon>Chytridiomycota incertae sedis</taxon>
        <taxon>Chytridiomycetes</taxon>
        <taxon>Lobulomycetales</taxon>
        <taxon>Lobulomycetaceae</taxon>
        <taxon>Clydaea</taxon>
    </lineage>
</organism>
<evidence type="ECO:0000256" key="2">
    <source>
        <dbReference type="ARBA" id="ARBA00022980"/>
    </source>
</evidence>
<evidence type="ECO:0000313" key="6">
    <source>
        <dbReference type="EMBL" id="KAJ3219648.1"/>
    </source>
</evidence>
<dbReference type="GO" id="GO:0006351">
    <property type="term" value="P:DNA-templated transcription"/>
    <property type="evidence" value="ECO:0007669"/>
    <property type="project" value="InterPro"/>
</dbReference>
<dbReference type="PRINTS" id="PR00063">
    <property type="entry name" value="RIBOSOMALL27"/>
</dbReference>
<dbReference type="GO" id="GO:0003735">
    <property type="term" value="F:structural constituent of ribosome"/>
    <property type="evidence" value="ECO:0007669"/>
    <property type="project" value="InterPro"/>
</dbReference>
<dbReference type="Pfam" id="PF01016">
    <property type="entry name" value="Ribosomal_L27"/>
    <property type="match status" value="1"/>
</dbReference>
<dbReference type="InterPro" id="IPR001684">
    <property type="entry name" value="Ribosomal_bL27"/>
</dbReference>
<dbReference type="GO" id="GO:0003714">
    <property type="term" value="F:transcription corepressor activity"/>
    <property type="evidence" value="ECO:0007669"/>
    <property type="project" value="InterPro"/>
</dbReference>
<feature type="compositionally biased region" description="Polar residues" evidence="5">
    <location>
        <begin position="189"/>
        <end position="220"/>
    </location>
</feature>
<comment type="caution">
    <text evidence="6">The sequence shown here is derived from an EMBL/GenBank/DDBJ whole genome shotgun (WGS) entry which is preliminary data.</text>
</comment>
<dbReference type="Gene3D" id="2.40.50.100">
    <property type="match status" value="1"/>
</dbReference>
<dbReference type="AlphaFoldDB" id="A0AAD5Y060"/>
<reference evidence="6" key="1">
    <citation type="submission" date="2020-05" db="EMBL/GenBank/DDBJ databases">
        <title>Phylogenomic resolution of chytrid fungi.</title>
        <authorList>
            <person name="Stajich J.E."/>
            <person name="Amses K."/>
            <person name="Simmons R."/>
            <person name="Seto K."/>
            <person name="Myers J."/>
            <person name="Bonds A."/>
            <person name="Quandt C.A."/>
            <person name="Barry K."/>
            <person name="Liu P."/>
            <person name="Grigoriev I."/>
            <person name="Longcore J.E."/>
            <person name="James T.Y."/>
        </authorList>
    </citation>
    <scope>NUCLEOTIDE SEQUENCE</scope>
    <source>
        <strain evidence="6">JEL0476</strain>
    </source>
</reference>
<dbReference type="InterPro" id="IPR018261">
    <property type="entry name" value="Ribosomal_bL27_CS"/>
</dbReference>
<keyword evidence="2" id="KW-0689">Ribosomal protein</keyword>